<dbReference type="RefSeq" id="WP_144989269.1">
    <property type="nucleotide sequence ID" value="NZ_CP037920.1"/>
</dbReference>
<evidence type="ECO:0000313" key="9">
    <source>
        <dbReference type="Proteomes" id="UP000318704"/>
    </source>
</evidence>
<dbReference type="Pfam" id="PF07627">
    <property type="entry name" value="PSCyt3"/>
    <property type="match status" value="1"/>
</dbReference>
<organism evidence="8 9">
    <name type="scientific">Gimesia aquarii</name>
    <dbReference type="NCBI Taxonomy" id="2527964"/>
    <lineage>
        <taxon>Bacteria</taxon>
        <taxon>Pseudomonadati</taxon>
        <taxon>Planctomycetota</taxon>
        <taxon>Planctomycetia</taxon>
        <taxon>Planctomycetales</taxon>
        <taxon>Planctomycetaceae</taxon>
        <taxon>Gimesia</taxon>
    </lineage>
</organism>
<reference evidence="8 9" key="1">
    <citation type="submission" date="2019-03" db="EMBL/GenBank/DDBJ databases">
        <title>Deep-cultivation of Planctomycetes and their phenomic and genomic characterization uncovers novel biology.</title>
        <authorList>
            <person name="Wiegand S."/>
            <person name="Jogler M."/>
            <person name="Boedeker C."/>
            <person name="Pinto D."/>
            <person name="Vollmers J."/>
            <person name="Rivas-Marin E."/>
            <person name="Kohn T."/>
            <person name="Peeters S.H."/>
            <person name="Heuer A."/>
            <person name="Rast P."/>
            <person name="Oberbeckmann S."/>
            <person name="Bunk B."/>
            <person name="Jeske O."/>
            <person name="Meyerdierks A."/>
            <person name="Storesund J.E."/>
            <person name="Kallscheuer N."/>
            <person name="Luecker S."/>
            <person name="Lage O.M."/>
            <person name="Pohl T."/>
            <person name="Merkel B.J."/>
            <person name="Hornburger P."/>
            <person name="Mueller R.-W."/>
            <person name="Bruemmer F."/>
            <person name="Labrenz M."/>
            <person name="Spormann A.M."/>
            <person name="Op den Camp H."/>
            <person name="Overmann J."/>
            <person name="Amann R."/>
            <person name="Jetten M.S.M."/>
            <person name="Mascher T."/>
            <person name="Medema M.H."/>
            <person name="Devos D.P."/>
            <person name="Kaster A.-K."/>
            <person name="Ovreas L."/>
            <person name="Rohde M."/>
            <person name="Galperin M.Y."/>
            <person name="Jogler C."/>
        </authorList>
    </citation>
    <scope>NUCLEOTIDE SEQUENCE [LARGE SCALE GENOMIC DNA]</scope>
    <source>
        <strain evidence="8 9">V144</strain>
    </source>
</reference>
<dbReference type="KEGG" id="gaw:V144x_51140"/>
<evidence type="ECO:0000259" key="1">
    <source>
        <dbReference type="Pfam" id="PF07624"/>
    </source>
</evidence>
<dbReference type="InterPro" id="IPR013042">
    <property type="entry name" value="DUF1592"/>
</dbReference>
<dbReference type="InterPro" id="IPR013039">
    <property type="entry name" value="DUF1588"/>
</dbReference>
<feature type="domain" description="DUF1592" evidence="4">
    <location>
        <begin position="455"/>
        <end position="581"/>
    </location>
</feature>
<accession>A0A517W2W2</accession>
<sequence>MRMIETIFRLSQPKHLVHMLCVFGSLLFVMNAVSANASDIRVEKSKKQFESQIKPLLTKYCLDCHTGEEAEAGLSLEKYTTRSSILKHREAWEKIVQRIQIQSMPPKDAGALPTDSEREAILEWFDEALYGIDCSSDVNPGRVTIRRLNRNEYNNTIRDLLGVDFKPAQNFPSDDVGYGFDNIGDVLSLPPLLMEKYLDAAEQISEKAIYANTADSFPWTEIPEKNFSKKGAVTLRKRSAGFHSRGTLTGIINLKEPGKYELQIEAAQTPSGTEAAKMEVKLNGKLLKTFQVKASRDDPDKYTLPKPLSLPKGKHTLAISFLNDFYDPKGPPRKRDRNLYVYNVKYRGPLGKLPTNLPAFHTKIITCTPGAGRSVRYCAERVMRRFSERAFRRPVSREEIRPIVELVEATVKSGNTFEQGIQVGIQAVLVSPHFLFRIEGIRDLARSRSNQIQNISHYEIATRLSYFLWSSMPDDKLFELAKQGRLNQPRTLQVQVKRMLKDPKSEAFIKNFAGQWLNLRNLEDLSPDPRKFRVFNGKLKNDMRRETEEFFAYIMREDRSVIEFINADYTFMNERLAKFYGNDRVKGEAFQKVTLDKTKRAGLITQASILTLTSNPGRTSPVKRGKWIMETILGTPPPAPPPNVPELEESAGAKKNATLREQLALHRKIPGCAACHDQMDPLGLGFENFDAIGRWRTKEGRRKIDSSGQLPNGQSFKSPIELIAILEQQKQGFCRSLTEKMLTYAIGRGLEYYDKCAIDEITTNFTAKGYRFSALVTEIALSDPFLKRQRGSHDD</sequence>
<dbReference type="InterPro" id="IPR031768">
    <property type="entry name" value="CBM60_xylan-bd"/>
</dbReference>
<feature type="domain" description="DUF1585" evidence="1">
    <location>
        <begin position="712"/>
        <end position="785"/>
    </location>
</feature>
<dbReference type="InterPro" id="IPR013043">
    <property type="entry name" value="DUF1595"/>
</dbReference>
<gene>
    <name evidence="8" type="ORF">V144x_51140</name>
</gene>
<evidence type="ECO:0000313" key="8">
    <source>
        <dbReference type="EMBL" id="QDT99602.1"/>
    </source>
</evidence>
<dbReference type="Pfam" id="PF07624">
    <property type="entry name" value="PSD2"/>
    <property type="match status" value="1"/>
</dbReference>
<proteinExistence type="predicted"/>
<dbReference type="Pfam" id="PF07635">
    <property type="entry name" value="PSCyt1"/>
    <property type="match status" value="1"/>
</dbReference>
<dbReference type="InterPro" id="IPR013036">
    <property type="entry name" value="DUF1587"/>
</dbReference>
<dbReference type="Pfam" id="PF16841">
    <property type="entry name" value="CBM60"/>
    <property type="match status" value="1"/>
</dbReference>
<feature type="domain" description="DUF1587" evidence="2">
    <location>
        <begin position="146"/>
        <end position="209"/>
    </location>
</feature>
<evidence type="ECO:0000259" key="5">
    <source>
        <dbReference type="Pfam" id="PF07635"/>
    </source>
</evidence>
<dbReference type="AlphaFoldDB" id="A0A517W2W2"/>
<feature type="domain" description="Cytochrome C Planctomycete-type" evidence="5">
    <location>
        <begin position="61"/>
        <end position="108"/>
    </location>
</feature>
<dbReference type="InterPro" id="IPR011478">
    <property type="entry name" value="DUF1585"/>
</dbReference>
<evidence type="ECO:0000259" key="4">
    <source>
        <dbReference type="Pfam" id="PF07631"/>
    </source>
</evidence>
<protein>
    <recommendedName>
        <fullName evidence="10">Cytochrome c domain-containing protein</fullName>
    </recommendedName>
</protein>
<evidence type="ECO:0000259" key="6">
    <source>
        <dbReference type="Pfam" id="PF07637"/>
    </source>
</evidence>
<evidence type="ECO:0008006" key="10">
    <source>
        <dbReference type="Google" id="ProtNLM"/>
    </source>
</evidence>
<dbReference type="Pfam" id="PF07637">
    <property type="entry name" value="PSD5"/>
    <property type="match status" value="1"/>
</dbReference>
<name>A0A517W2W2_9PLAN</name>
<dbReference type="Gene3D" id="2.60.60.40">
    <property type="match status" value="1"/>
</dbReference>
<dbReference type="InterPro" id="IPR011429">
    <property type="entry name" value="Cyt_c_Planctomycete-type"/>
</dbReference>
<dbReference type="Pfam" id="PF07626">
    <property type="entry name" value="PSD3"/>
    <property type="match status" value="1"/>
</dbReference>
<evidence type="ECO:0000259" key="7">
    <source>
        <dbReference type="Pfam" id="PF16841"/>
    </source>
</evidence>
<feature type="domain" description="DUF1595" evidence="6">
    <location>
        <begin position="378"/>
        <end position="439"/>
    </location>
</feature>
<feature type="domain" description="Carbohydrate binding module xylan-binding" evidence="7">
    <location>
        <begin position="271"/>
        <end position="348"/>
    </location>
</feature>
<feature type="domain" description="DUF1588" evidence="3">
    <location>
        <begin position="600"/>
        <end position="699"/>
    </location>
</feature>
<evidence type="ECO:0000259" key="3">
    <source>
        <dbReference type="Pfam" id="PF07627"/>
    </source>
</evidence>
<dbReference type="EMBL" id="CP037920">
    <property type="protein sequence ID" value="QDT99602.1"/>
    <property type="molecule type" value="Genomic_DNA"/>
</dbReference>
<dbReference type="Pfam" id="PF07631">
    <property type="entry name" value="PSD4"/>
    <property type="match status" value="1"/>
</dbReference>
<evidence type="ECO:0000259" key="2">
    <source>
        <dbReference type="Pfam" id="PF07626"/>
    </source>
</evidence>
<dbReference type="Proteomes" id="UP000318704">
    <property type="component" value="Chromosome"/>
</dbReference>